<feature type="domain" description="Plastocyanin-like" evidence="6">
    <location>
        <begin position="75"/>
        <end position="179"/>
    </location>
</feature>
<dbReference type="PROSITE" id="PS51318">
    <property type="entry name" value="TAT"/>
    <property type="match status" value="1"/>
</dbReference>
<dbReference type="PANTHER" id="PTHR11709">
    <property type="entry name" value="MULTI-COPPER OXIDASE"/>
    <property type="match status" value="1"/>
</dbReference>
<dbReference type="Proteomes" id="UP000825367">
    <property type="component" value="Chromosome"/>
</dbReference>
<dbReference type="Pfam" id="PF07732">
    <property type="entry name" value="Cu-oxidase_3"/>
    <property type="match status" value="1"/>
</dbReference>
<reference evidence="7 8" key="1">
    <citation type="submission" date="2021-07" db="EMBL/GenBank/DDBJ databases">
        <title>Whole genome sequencing of non-tuberculosis mycobacteria type-strains.</title>
        <authorList>
            <person name="Igarashi Y."/>
            <person name="Osugi A."/>
            <person name="Mitarai S."/>
        </authorList>
    </citation>
    <scope>NUCLEOTIDE SEQUENCE [LARGE SCALE GENOMIC DNA]</scope>
    <source>
        <strain evidence="7 8">JCM 16370</strain>
    </source>
</reference>
<dbReference type="CDD" id="cd13896">
    <property type="entry name" value="CuRO_3_CopA"/>
    <property type="match status" value="1"/>
</dbReference>
<evidence type="ECO:0000313" key="8">
    <source>
        <dbReference type="Proteomes" id="UP000825367"/>
    </source>
</evidence>
<evidence type="ECO:0000256" key="2">
    <source>
        <dbReference type="ARBA" id="ARBA00023002"/>
    </source>
</evidence>
<keyword evidence="2" id="KW-0560">Oxidoreductase</keyword>
<feature type="domain" description="Plastocyanin-like" evidence="4">
    <location>
        <begin position="256"/>
        <end position="351"/>
    </location>
</feature>
<dbReference type="InterPro" id="IPR045087">
    <property type="entry name" value="Cu-oxidase_fam"/>
</dbReference>
<dbReference type="CDD" id="cd13870">
    <property type="entry name" value="CuRO_2_CopA_like_1"/>
    <property type="match status" value="1"/>
</dbReference>
<dbReference type="InterPro" id="IPR002355">
    <property type="entry name" value="Cu_oxidase_Cu_BS"/>
</dbReference>
<sequence>MSPRPLTPATLTRRGFLAASVLGGAALVACSRSTPAGAPSSPSMSDAITAAEAARPHTGKTVTARLMPGTADIDLGGTKARTLAYNNQVPGPLIRANVGDEIAVTVDNGLDHPTSVHWHGIALRNDMDGAEPASRTIGPGSSFKYRFSSPYPGTYWAHPHAGMDTDYGLYVPVIIDDPAEPGRYDAEWIVMLDDWTSGVGTSPDEIYKGLRSMSSGGGSMPGMPGMGQMPATPGVGGAGPSDLLGGDGGDVSYPYYLINGRIPAAPTTFNAKPGQRIRIRLINAAADTAFRVALAGHRMTVTHTDGFPVMPTDVDALLLGMGERYDVVVTAASGVFPLVAAAEGKNAVARALLTTGAGSTPDAAFRPPELTGRVGTVDTFVATPQVQLATSSEIDLQARLSGTMMQYDWMINGRPFDHTVPLTIRQGQRATLTFTNATMMWHPMHLHGHTFQVVKPDGSPGPRKDTLIVKPMQTVTVRLLADNPGVWMLHCHNGYHMEAGMMTTLNYTG</sequence>
<dbReference type="InterPro" id="IPR001117">
    <property type="entry name" value="Cu-oxidase_2nd"/>
</dbReference>
<dbReference type="InterPro" id="IPR011706">
    <property type="entry name" value="Cu-oxidase_C"/>
</dbReference>
<evidence type="ECO:0000256" key="3">
    <source>
        <dbReference type="ARBA" id="ARBA00023008"/>
    </source>
</evidence>
<evidence type="ECO:0000259" key="6">
    <source>
        <dbReference type="Pfam" id="PF07732"/>
    </source>
</evidence>
<dbReference type="RefSeq" id="WP_096311872.1">
    <property type="nucleotide sequence ID" value="NZ_BAAAVX010000006.1"/>
</dbReference>
<dbReference type="PROSITE" id="PS00079">
    <property type="entry name" value="MULTICOPPER_OXIDASE1"/>
    <property type="match status" value="1"/>
</dbReference>
<feature type="domain" description="Plastocyanin-like" evidence="5">
    <location>
        <begin position="396"/>
        <end position="505"/>
    </location>
</feature>
<proteinExistence type="predicted"/>
<dbReference type="InterPro" id="IPR034279">
    <property type="entry name" value="CuRO_3_CopA"/>
</dbReference>
<evidence type="ECO:0000256" key="1">
    <source>
        <dbReference type="ARBA" id="ARBA00022723"/>
    </source>
</evidence>
<keyword evidence="1" id="KW-0479">Metal-binding</keyword>
<dbReference type="SUPFAM" id="SSF49503">
    <property type="entry name" value="Cupredoxins"/>
    <property type="match status" value="3"/>
</dbReference>
<dbReference type="Pfam" id="PF00394">
    <property type="entry name" value="Cu-oxidase"/>
    <property type="match status" value="1"/>
</dbReference>
<name>A0ABX8VHF5_9MYCO</name>
<dbReference type="Pfam" id="PF07731">
    <property type="entry name" value="Cu-oxidase_2"/>
    <property type="match status" value="1"/>
</dbReference>
<gene>
    <name evidence="7" type="ORF">K0O64_20090</name>
</gene>
<dbReference type="PROSITE" id="PS51257">
    <property type="entry name" value="PROKAR_LIPOPROTEIN"/>
    <property type="match status" value="1"/>
</dbReference>
<dbReference type="InterPro" id="IPR008972">
    <property type="entry name" value="Cupredoxin"/>
</dbReference>
<keyword evidence="8" id="KW-1185">Reference proteome</keyword>
<evidence type="ECO:0000313" key="7">
    <source>
        <dbReference type="EMBL" id="QYL15406.1"/>
    </source>
</evidence>
<dbReference type="Gene3D" id="2.60.40.420">
    <property type="entry name" value="Cupredoxins - blue copper proteins"/>
    <property type="match status" value="3"/>
</dbReference>
<dbReference type="InterPro" id="IPR033138">
    <property type="entry name" value="Cu_oxidase_CS"/>
</dbReference>
<evidence type="ECO:0000259" key="4">
    <source>
        <dbReference type="Pfam" id="PF00394"/>
    </source>
</evidence>
<dbReference type="PROSITE" id="PS00080">
    <property type="entry name" value="MULTICOPPER_OXIDASE2"/>
    <property type="match status" value="1"/>
</dbReference>
<keyword evidence="3" id="KW-0186">Copper</keyword>
<accession>A0ABX8VHF5</accession>
<dbReference type="InterPro" id="IPR011707">
    <property type="entry name" value="Cu-oxidase-like_N"/>
</dbReference>
<dbReference type="EMBL" id="CP080333">
    <property type="protein sequence ID" value="QYL15406.1"/>
    <property type="molecule type" value="Genomic_DNA"/>
</dbReference>
<dbReference type="InterPro" id="IPR006311">
    <property type="entry name" value="TAT_signal"/>
</dbReference>
<evidence type="ECO:0000259" key="5">
    <source>
        <dbReference type="Pfam" id="PF07731"/>
    </source>
</evidence>
<organism evidence="7 8">
    <name type="scientific">Mycolicibacterium pallens</name>
    <dbReference type="NCBI Taxonomy" id="370524"/>
    <lineage>
        <taxon>Bacteria</taxon>
        <taxon>Bacillati</taxon>
        <taxon>Actinomycetota</taxon>
        <taxon>Actinomycetes</taxon>
        <taxon>Mycobacteriales</taxon>
        <taxon>Mycobacteriaceae</taxon>
        <taxon>Mycolicibacterium</taxon>
    </lineage>
</organism>
<dbReference type="PANTHER" id="PTHR11709:SF394">
    <property type="entry name" value="FI03373P-RELATED"/>
    <property type="match status" value="1"/>
</dbReference>
<protein>
    <submittedName>
        <fullName evidence="7">Multicopper oxidase family protein</fullName>
    </submittedName>
</protein>